<comment type="caution">
    <text evidence="1">The sequence shown here is derived from an EMBL/GenBank/DDBJ whole genome shotgun (WGS) entry which is preliminary data.</text>
</comment>
<protein>
    <submittedName>
        <fullName evidence="1">Uncharacterized protein</fullName>
    </submittedName>
</protein>
<proteinExistence type="predicted"/>
<dbReference type="EMBL" id="VSSQ01104125">
    <property type="protein sequence ID" value="MPN44755.1"/>
    <property type="molecule type" value="Genomic_DNA"/>
</dbReference>
<organism evidence="1">
    <name type="scientific">bioreactor metagenome</name>
    <dbReference type="NCBI Taxonomy" id="1076179"/>
    <lineage>
        <taxon>unclassified sequences</taxon>
        <taxon>metagenomes</taxon>
        <taxon>ecological metagenomes</taxon>
    </lineage>
</organism>
<evidence type="ECO:0000313" key="1">
    <source>
        <dbReference type="EMBL" id="MPN44755.1"/>
    </source>
</evidence>
<gene>
    <name evidence="1" type="ORF">SDC9_192320</name>
</gene>
<sequence length="152" mass="17468">MLNKRAPETYAAMIYHQELTGNHTVSAAMSFDYRMAPSIVIAEKPELNAKGHPEFRTHYEIVLYDQGLNIWRHWFVDGKQVWKKVGFLKTTFEPKKTYTLTVSIQYTPRGPVMTVSAGDHSFGVLDPELPKNYYAGIVACEGVNRFYDFKIE</sequence>
<accession>A0A645I0F8</accession>
<dbReference type="AlphaFoldDB" id="A0A645I0F8"/>
<reference evidence="1" key="1">
    <citation type="submission" date="2019-08" db="EMBL/GenBank/DDBJ databases">
        <authorList>
            <person name="Kucharzyk K."/>
            <person name="Murdoch R.W."/>
            <person name="Higgins S."/>
            <person name="Loffler F."/>
        </authorList>
    </citation>
    <scope>NUCLEOTIDE SEQUENCE</scope>
</reference>
<name>A0A645I0F8_9ZZZZ</name>